<dbReference type="Proteomes" id="UP000615580">
    <property type="component" value="Unassembled WGS sequence"/>
</dbReference>
<comment type="caution">
    <text evidence="1">The sequence shown here is derived from an EMBL/GenBank/DDBJ whole genome shotgun (WGS) entry which is preliminary data.</text>
</comment>
<accession>A0ABS0LFK4</accession>
<evidence type="ECO:0000313" key="2">
    <source>
        <dbReference type="Proteomes" id="UP000615580"/>
    </source>
</evidence>
<keyword evidence="2" id="KW-1185">Reference proteome</keyword>
<reference evidence="1 2" key="1">
    <citation type="journal article" date="2020" name="J. Clin. Microbiol.">
        <title>Assessing the Genetic Diversity of Austrian Corynebacterium diphtheriae Clinical Isolates, 2011-2019.</title>
        <authorList>
            <person name="Schaeffer J."/>
            <person name="Huhulescu S."/>
            <person name="Stoeger A."/>
            <person name="Allerberger F."/>
            <person name="Ruppitsch W."/>
        </authorList>
    </citation>
    <scope>NUCLEOTIDE SEQUENCE [LARGE SCALE GENOMIC DNA]</scope>
    <source>
        <strain evidence="1 2">04-17</strain>
    </source>
</reference>
<evidence type="ECO:0000313" key="1">
    <source>
        <dbReference type="EMBL" id="MBG9355473.1"/>
    </source>
</evidence>
<dbReference type="RefSeq" id="WP_197690395.1">
    <property type="nucleotide sequence ID" value="NZ_JADQUG010000114.1"/>
</dbReference>
<protein>
    <submittedName>
        <fullName evidence="1">Uncharacterized protein</fullName>
    </submittedName>
</protein>
<name>A0ABS0LFK4_9CORY</name>
<gene>
    <name evidence="1" type="ORF">I4J41_13430</name>
</gene>
<organism evidence="1 2">
    <name type="scientific">Corynebacterium belfantii</name>
    <dbReference type="NCBI Taxonomy" id="2014537"/>
    <lineage>
        <taxon>Bacteria</taxon>
        <taxon>Bacillati</taxon>
        <taxon>Actinomycetota</taxon>
        <taxon>Actinomycetes</taxon>
        <taxon>Mycobacteriales</taxon>
        <taxon>Corynebacteriaceae</taxon>
        <taxon>Corynebacterium</taxon>
    </lineage>
</organism>
<proteinExistence type="predicted"/>
<dbReference type="EMBL" id="JADQUG010000114">
    <property type="protein sequence ID" value="MBG9355473.1"/>
    <property type="molecule type" value="Genomic_DNA"/>
</dbReference>
<sequence>MLWKKPRNQRIARQRFSDPMVMVSERPATVNDRAVLGHWEGDLILGKGKQISYRHACGTQHQIRHVAAAVQRAWCCRSARRARRDYPIVTSTPVWFADVGSRK</sequence>